<sequence>MPGERFTASAYLLIKFYAQPHTAYRTMLNFTWRMHDLPTLPRLNADRIWELGIA</sequence>
<keyword evidence="2" id="KW-1185">Reference proteome</keyword>
<comment type="caution">
    <text evidence="1">The sequence shown here is derived from an EMBL/GenBank/DDBJ whole genome shotgun (WGS) entry which is preliminary data.</text>
</comment>
<evidence type="ECO:0000313" key="2">
    <source>
        <dbReference type="Proteomes" id="UP001260980"/>
    </source>
</evidence>
<accession>A0ABU3RD16</accession>
<reference evidence="1 2" key="1">
    <citation type="submission" date="2023-10" db="EMBL/GenBank/DDBJ databases">
        <title>Paenibacillus strain PFR10 Genome sequencing and assembly.</title>
        <authorList>
            <person name="Kim I."/>
        </authorList>
    </citation>
    <scope>NUCLEOTIDE SEQUENCE [LARGE SCALE GENOMIC DNA]</scope>
    <source>
        <strain evidence="1 2">PFR10</strain>
    </source>
</reference>
<dbReference type="EMBL" id="JAWCUD010000003">
    <property type="protein sequence ID" value="MDU0202187.1"/>
    <property type="molecule type" value="Genomic_DNA"/>
</dbReference>
<organism evidence="1 2">
    <name type="scientific">Paenibacillus violae</name>
    <dbReference type="NCBI Taxonomy" id="3077234"/>
    <lineage>
        <taxon>Bacteria</taxon>
        <taxon>Bacillati</taxon>
        <taxon>Bacillota</taxon>
        <taxon>Bacilli</taxon>
        <taxon>Bacillales</taxon>
        <taxon>Paenibacillaceae</taxon>
        <taxon>Paenibacillus</taxon>
    </lineage>
</organism>
<proteinExistence type="predicted"/>
<name>A0ABU3RD16_9BACL</name>
<evidence type="ECO:0000313" key="1">
    <source>
        <dbReference type="EMBL" id="MDU0202187.1"/>
    </source>
</evidence>
<dbReference type="Proteomes" id="UP001260980">
    <property type="component" value="Unassembled WGS sequence"/>
</dbReference>
<protein>
    <submittedName>
        <fullName evidence="1">Uncharacterized protein</fullName>
    </submittedName>
</protein>
<dbReference type="RefSeq" id="WP_315952210.1">
    <property type="nucleotide sequence ID" value="NZ_JAWCUD010000003.1"/>
</dbReference>
<gene>
    <name evidence="1" type="ORF">RQP52_13880</name>
</gene>